<keyword evidence="2" id="KW-1185">Reference proteome</keyword>
<proteinExistence type="predicted"/>
<name>A0ABY5YTQ7_9MICC</name>
<gene>
    <name evidence="1" type="ORF">N2K95_07525</name>
</gene>
<dbReference type="Pfam" id="PF15428">
    <property type="entry name" value="Imm26"/>
    <property type="match status" value="1"/>
</dbReference>
<sequence>MVKNRRVSAPKGGDIFTIPLDDDRVALGQVISSLHAAYYIVVFDSAVPANEVPLLIPEVLQTKPFLAGLTFDALIRHGHWQVVDQRPVDSEKFLPAYKTGTRQLGNCMIENFKGEVWRPATPLEEEMIPFRRDTSPIRFEMAMKAHIGLEPWDESYERLRVGDVITSADLFGG</sequence>
<protein>
    <submittedName>
        <fullName evidence="1">Immunity 26/phosphotriesterase HocA family protein</fullName>
    </submittedName>
</protein>
<dbReference type="InterPro" id="IPR029278">
    <property type="entry name" value="Imm26"/>
</dbReference>
<accession>A0ABY5YTQ7</accession>
<dbReference type="EMBL" id="CP104275">
    <property type="protein sequence ID" value="UWX98485.1"/>
    <property type="molecule type" value="Genomic_DNA"/>
</dbReference>
<evidence type="ECO:0000313" key="1">
    <source>
        <dbReference type="EMBL" id="UWX98485.1"/>
    </source>
</evidence>
<dbReference type="RefSeq" id="WP_260653568.1">
    <property type="nucleotide sequence ID" value="NZ_CP104275.1"/>
</dbReference>
<reference evidence="1" key="1">
    <citation type="submission" date="2022-09" db="EMBL/GenBank/DDBJ databases">
        <title>Novel species in genus Arthrobacter.</title>
        <authorList>
            <person name="Liu Y."/>
        </authorList>
    </citation>
    <scope>NUCLEOTIDE SEQUENCE</scope>
    <source>
        <strain evidence="1">Zg-Y815</strain>
    </source>
</reference>
<dbReference type="Proteomes" id="UP001059859">
    <property type="component" value="Chromosome"/>
</dbReference>
<evidence type="ECO:0000313" key="2">
    <source>
        <dbReference type="Proteomes" id="UP001059859"/>
    </source>
</evidence>
<organism evidence="1 2">
    <name type="scientific">Arthrobacter zhaoxinii</name>
    <dbReference type="NCBI Taxonomy" id="2964616"/>
    <lineage>
        <taxon>Bacteria</taxon>
        <taxon>Bacillati</taxon>
        <taxon>Actinomycetota</taxon>
        <taxon>Actinomycetes</taxon>
        <taxon>Micrococcales</taxon>
        <taxon>Micrococcaceae</taxon>
        <taxon>Arthrobacter</taxon>
    </lineage>
</organism>